<dbReference type="PATRIC" id="fig|1423753.3.peg.2443"/>
<dbReference type="Proteomes" id="UP000051580">
    <property type="component" value="Unassembled WGS sequence"/>
</dbReference>
<evidence type="ECO:0000256" key="2">
    <source>
        <dbReference type="ARBA" id="ARBA00022692"/>
    </source>
</evidence>
<dbReference type="InterPro" id="IPR051784">
    <property type="entry name" value="Nod_factor_ABC_transporter"/>
</dbReference>
<dbReference type="PANTHER" id="PTHR43229:SF2">
    <property type="entry name" value="NODULATION PROTEIN J"/>
    <property type="match status" value="1"/>
</dbReference>
<dbReference type="Pfam" id="PF12698">
    <property type="entry name" value="ABC2_membrane_3"/>
    <property type="match status" value="1"/>
</dbReference>
<sequence length="252" mass="27700">MSAWFERFKFDGRRLILRNFSFQFFSLVMPAGFYLLFTKVMVTGNVPASFNVTYMGSMIVYSGTINALFGIAAFLQRDREAGVLQWCWLSPTGIRPYYLSIGCWSLLMNTSSVVVLGGIAMGVNHVSLSVAQWGAIAGIAILGQLSTMLLGVLISFVERAETLSVLSNLITFPMAIISGLWWPLGLLPNWLQPIGKLMPTYLINDWLGRVATHGTLLTSDILGTGAWMIGLLVVVIVSVRLLLKRSDGVVRA</sequence>
<feature type="transmembrane region" description="Helical" evidence="5">
    <location>
        <begin position="133"/>
        <end position="156"/>
    </location>
</feature>
<evidence type="ECO:0000256" key="5">
    <source>
        <dbReference type="SAM" id="Phobius"/>
    </source>
</evidence>
<keyword evidence="2 5" id="KW-0812">Transmembrane</keyword>
<evidence type="ECO:0000256" key="4">
    <source>
        <dbReference type="ARBA" id="ARBA00023136"/>
    </source>
</evidence>
<feature type="transmembrane region" description="Helical" evidence="5">
    <location>
        <begin position="96"/>
        <end position="121"/>
    </location>
</feature>
<dbReference type="InterPro" id="IPR013525">
    <property type="entry name" value="ABC2_TM"/>
</dbReference>
<organism evidence="7 8">
    <name type="scientific">Levilactobacillus hammesii DSM 16381</name>
    <dbReference type="NCBI Taxonomy" id="1423753"/>
    <lineage>
        <taxon>Bacteria</taxon>
        <taxon>Bacillati</taxon>
        <taxon>Bacillota</taxon>
        <taxon>Bacilli</taxon>
        <taxon>Lactobacillales</taxon>
        <taxon>Lactobacillaceae</taxon>
        <taxon>Levilactobacillus</taxon>
    </lineage>
</organism>
<dbReference type="PANTHER" id="PTHR43229">
    <property type="entry name" value="NODULATION PROTEIN J"/>
    <property type="match status" value="1"/>
</dbReference>
<feature type="transmembrane region" description="Helical" evidence="5">
    <location>
        <begin position="163"/>
        <end position="182"/>
    </location>
</feature>
<evidence type="ECO:0000256" key="3">
    <source>
        <dbReference type="ARBA" id="ARBA00022989"/>
    </source>
</evidence>
<keyword evidence="8" id="KW-1185">Reference proteome</keyword>
<evidence type="ECO:0000313" key="8">
    <source>
        <dbReference type="Proteomes" id="UP000051580"/>
    </source>
</evidence>
<dbReference type="GO" id="GO:0140359">
    <property type="term" value="F:ABC-type transporter activity"/>
    <property type="evidence" value="ECO:0007669"/>
    <property type="project" value="InterPro"/>
</dbReference>
<gene>
    <name evidence="7" type="ORF">FD28_GL002325</name>
</gene>
<evidence type="ECO:0000313" key="7">
    <source>
        <dbReference type="EMBL" id="KRL95362.1"/>
    </source>
</evidence>
<dbReference type="RefSeq" id="WP_057732967.1">
    <property type="nucleotide sequence ID" value="NZ_AZFS01000046.1"/>
</dbReference>
<keyword evidence="3 5" id="KW-1133">Transmembrane helix</keyword>
<evidence type="ECO:0000256" key="1">
    <source>
        <dbReference type="ARBA" id="ARBA00004141"/>
    </source>
</evidence>
<dbReference type="AlphaFoldDB" id="A0A0R1UWP3"/>
<feature type="transmembrane region" description="Helical" evidence="5">
    <location>
        <begin position="20"/>
        <end position="42"/>
    </location>
</feature>
<feature type="transmembrane region" description="Helical" evidence="5">
    <location>
        <begin position="225"/>
        <end position="243"/>
    </location>
</feature>
<name>A0A0R1UWP3_9LACO</name>
<comment type="subcellular location">
    <subcellularLocation>
        <location evidence="1">Membrane</location>
        <topology evidence="1">Multi-pass membrane protein</topology>
    </subcellularLocation>
</comment>
<feature type="domain" description="ABC-2 type transporter transmembrane" evidence="6">
    <location>
        <begin position="46"/>
        <end position="236"/>
    </location>
</feature>
<reference evidence="7 8" key="1">
    <citation type="journal article" date="2015" name="Genome Announc.">
        <title>Expanding the biotechnology potential of lactobacilli through comparative genomics of 213 strains and associated genera.</title>
        <authorList>
            <person name="Sun Z."/>
            <person name="Harris H.M."/>
            <person name="McCann A."/>
            <person name="Guo C."/>
            <person name="Argimon S."/>
            <person name="Zhang W."/>
            <person name="Yang X."/>
            <person name="Jeffery I.B."/>
            <person name="Cooney J.C."/>
            <person name="Kagawa T.F."/>
            <person name="Liu W."/>
            <person name="Song Y."/>
            <person name="Salvetti E."/>
            <person name="Wrobel A."/>
            <person name="Rasinkangas P."/>
            <person name="Parkhill J."/>
            <person name="Rea M.C."/>
            <person name="O'Sullivan O."/>
            <person name="Ritari J."/>
            <person name="Douillard F.P."/>
            <person name="Paul Ross R."/>
            <person name="Yang R."/>
            <person name="Briner A.E."/>
            <person name="Felis G.E."/>
            <person name="de Vos W.M."/>
            <person name="Barrangou R."/>
            <person name="Klaenhammer T.R."/>
            <person name="Caufield P.W."/>
            <person name="Cui Y."/>
            <person name="Zhang H."/>
            <person name="O'Toole P.W."/>
        </authorList>
    </citation>
    <scope>NUCLEOTIDE SEQUENCE [LARGE SCALE GENOMIC DNA]</scope>
    <source>
        <strain evidence="7 8">DSM 16381</strain>
    </source>
</reference>
<dbReference type="OrthoDB" id="63188at2"/>
<dbReference type="GO" id="GO:0016020">
    <property type="term" value="C:membrane"/>
    <property type="evidence" value="ECO:0007669"/>
    <property type="project" value="UniProtKB-SubCell"/>
</dbReference>
<comment type="caution">
    <text evidence="7">The sequence shown here is derived from an EMBL/GenBank/DDBJ whole genome shotgun (WGS) entry which is preliminary data.</text>
</comment>
<keyword evidence="4 5" id="KW-0472">Membrane</keyword>
<proteinExistence type="predicted"/>
<dbReference type="STRING" id="1423753.FD28_GL002325"/>
<accession>A0A0R1UWP3</accession>
<evidence type="ECO:0000259" key="6">
    <source>
        <dbReference type="Pfam" id="PF12698"/>
    </source>
</evidence>
<feature type="transmembrane region" description="Helical" evidence="5">
    <location>
        <begin position="54"/>
        <end position="75"/>
    </location>
</feature>
<protein>
    <submittedName>
        <fullName evidence="7">ABC transporter permease</fullName>
    </submittedName>
</protein>
<dbReference type="EMBL" id="AZFS01000046">
    <property type="protein sequence ID" value="KRL95362.1"/>
    <property type="molecule type" value="Genomic_DNA"/>
</dbReference>